<reference evidence="3 4" key="1">
    <citation type="submission" date="2016-07" db="EMBL/GenBank/DDBJ databases">
        <title>Pervasive Adenine N6-methylation of Active Genes in Fungi.</title>
        <authorList>
            <consortium name="DOE Joint Genome Institute"/>
            <person name="Mondo S.J."/>
            <person name="Dannebaum R.O."/>
            <person name="Kuo R.C."/>
            <person name="Labutti K."/>
            <person name="Haridas S."/>
            <person name="Kuo A."/>
            <person name="Salamov A."/>
            <person name="Ahrendt S.R."/>
            <person name="Lipzen A."/>
            <person name="Sullivan W."/>
            <person name="Andreopoulos W.B."/>
            <person name="Clum A."/>
            <person name="Lindquist E."/>
            <person name="Daum C."/>
            <person name="Ramamoorthy G.K."/>
            <person name="Gryganskyi A."/>
            <person name="Culley D."/>
            <person name="Magnuson J.K."/>
            <person name="James T.Y."/>
            <person name="O'Malley M.A."/>
            <person name="Stajich J.E."/>
            <person name="Spatafora J.W."/>
            <person name="Visel A."/>
            <person name="Grigoriev I.V."/>
        </authorList>
    </citation>
    <scope>NUCLEOTIDE SEQUENCE [LARGE SCALE GENOMIC DNA]</scope>
    <source>
        <strain evidence="3 4">62-1032</strain>
    </source>
</reference>
<gene>
    <name evidence="3" type="ORF">BCR35DRAFT_298756</name>
</gene>
<dbReference type="InParanoid" id="A0A1Y2G2E8"/>
<evidence type="ECO:0000313" key="4">
    <source>
        <dbReference type="Proteomes" id="UP000193467"/>
    </source>
</evidence>
<dbReference type="STRING" id="106004.A0A1Y2G2E8"/>
<dbReference type="GO" id="GO:0016491">
    <property type="term" value="F:oxidoreductase activity"/>
    <property type="evidence" value="ECO:0007669"/>
    <property type="project" value="UniProtKB-KW"/>
</dbReference>
<dbReference type="InterPro" id="IPR036291">
    <property type="entry name" value="NAD(P)-bd_dom_sf"/>
</dbReference>
<protein>
    <submittedName>
        <fullName evidence="3">Short-chain dehydrogenase</fullName>
    </submittedName>
</protein>
<dbReference type="Gene3D" id="3.40.50.720">
    <property type="entry name" value="NAD(P)-binding Rossmann-like Domain"/>
    <property type="match status" value="1"/>
</dbReference>
<dbReference type="Pfam" id="PF13561">
    <property type="entry name" value="adh_short_C2"/>
    <property type="match status" value="1"/>
</dbReference>
<dbReference type="NCBIfam" id="NF005559">
    <property type="entry name" value="PRK07231.1"/>
    <property type="match status" value="1"/>
</dbReference>
<keyword evidence="4" id="KW-1185">Reference proteome</keyword>
<evidence type="ECO:0000256" key="2">
    <source>
        <dbReference type="ARBA" id="ARBA00023002"/>
    </source>
</evidence>
<dbReference type="PRINTS" id="PR00080">
    <property type="entry name" value="SDRFAMILY"/>
</dbReference>
<comment type="similarity">
    <text evidence="1">Belongs to the short-chain dehydrogenases/reductases (SDR) family.</text>
</comment>
<dbReference type="PRINTS" id="PR00081">
    <property type="entry name" value="GDHRDH"/>
</dbReference>
<evidence type="ECO:0000256" key="1">
    <source>
        <dbReference type="ARBA" id="ARBA00006484"/>
    </source>
</evidence>
<sequence>MVATLRLANKVAIITGAGNGIGLESALAFAAEGAHVVCADINPAGADRAVQLISELEGGAPKALAVVADVGKEADIKNLVAKAVEEFGRLDVMFNNAGIMHPADDNALNTEEKIWDLTMNINLKGVWWGCKYAIEAMRKNPGGSRGSIINTASFVAIMGAATPQLAYTASKGAVLAMTRELAMVHAREGIRLNNLCPGPLQTPLLMNFLDTPEKKERRMVHIPMGRFGEAIEQAKGALFLASDDSSFITGTDFKVDGGISSCYVTPTGEQVLAAPQNLAPSS</sequence>
<accession>A0A1Y2G2E8</accession>
<dbReference type="SUPFAM" id="SSF51735">
    <property type="entry name" value="NAD(P)-binding Rossmann-fold domains"/>
    <property type="match status" value="1"/>
</dbReference>
<keyword evidence="2" id="KW-0560">Oxidoreductase</keyword>
<dbReference type="EMBL" id="MCGR01000002">
    <property type="protein sequence ID" value="ORY91559.1"/>
    <property type="molecule type" value="Genomic_DNA"/>
</dbReference>
<dbReference type="FunFam" id="3.40.50.720:FF:000084">
    <property type="entry name" value="Short-chain dehydrogenase reductase"/>
    <property type="match status" value="1"/>
</dbReference>
<dbReference type="InterPro" id="IPR002347">
    <property type="entry name" value="SDR_fam"/>
</dbReference>
<dbReference type="PANTHER" id="PTHR43180:SF63">
    <property type="entry name" value="DEHYDROGENASE_REDUCTASE FAMILY PROTEIN, PUTATIVE (AFU_ORTHOLOGUE AFUA_6G03520)-RELATED"/>
    <property type="match status" value="1"/>
</dbReference>
<dbReference type="PANTHER" id="PTHR43180">
    <property type="entry name" value="3-OXOACYL-(ACYL-CARRIER-PROTEIN) REDUCTASE (AFU_ORTHOLOGUE AFUA_6G11210)"/>
    <property type="match status" value="1"/>
</dbReference>
<comment type="caution">
    <text evidence="3">The sequence shown here is derived from an EMBL/GenBank/DDBJ whole genome shotgun (WGS) entry which is preliminary data.</text>
</comment>
<dbReference type="Proteomes" id="UP000193467">
    <property type="component" value="Unassembled WGS sequence"/>
</dbReference>
<organism evidence="3 4">
    <name type="scientific">Leucosporidium creatinivorum</name>
    <dbReference type="NCBI Taxonomy" id="106004"/>
    <lineage>
        <taxon>Eukaryota</taxon>
        <taxon>Fungi</taxon>
        <taxon>Dikarya</taxon>
        <taxon>Basidiomycota</taxon>
        <taxon>Pucciniomycotina</taxon>
        <taxon>Microbotryomycetes</taxon>
        <taxon>Leucosporidiales</taxon>
        <taxon>Leucosporidium</taxon>
    </lineage>
</organism>
<proteinExistence type="inferred from homology"/>
<evidence type="ECO:0000313" key="3">
    <source>
        <dbReference type="EMBL" id="ORY91559.1"/>
    </source>
</evidence>
<dbReference type="AlphaFoldDB" id="A0A1Y2G2E8"/>
<dbReference type="OrthoDB" id="417891at2759"/>
<name>A0A1Y2G2E8_9BASI</name>
<dbReference type="CDD" id="cd05233">
    <property type="entry name" value="SDR_c"/>
    <property type="match status" value="1"/>
</dbReference>